<proteinExistence type="predicted"/>
<dbReference type="Proteomes" id="UP001273166">
    <property type="component" value="Unassembled WGS sequence"/>
</dbReference>
<dbReference type="AlphaFoldDB" id="A0AAJ0GQ70"/>
<reference evidence="2" key="2">
    <citation type="submission" date="2023-06" db="EMBL/GenBank/DDBJ databases">
        <authorList>
            <consortium name="Lawrence Berkeley National Laboratory"/>
            <person name="Mondo S.J."/>
            <person name="Hensen N."/>
            <person name="Bonometti L."/>
            <person name="Westerberg I."/>
            <person name="Brannstrom I.O."/>
            <person name="Guillou S."/>
            <person name="Cros-Aarteil S."/>
            <person name="Calhoun S."/>
            <person name="Haridas S."/>
            <person name="Kuo A."/>
            <person name="Pangilinan J."/>
            <person name="Riley R."/>
            <person name="Labutti K."/>
            <person name="Andreopoulos B."/>
            <person name="Lipzen A."/>
            <person name="Chen C."/>
            <person name="Yanf M."/>
            <person name="Daum C."/>
            <person name="Ng V."/>
            <person name="Clum A."/>
            <person name="Steindorff A."/>
            <person name="Ohm R."/>
            <person name="Martin F."/>
            <person name="Silar P."/>
            <person name="Natvig D."/>
            <person name="Lalanne C."/>
            <person name="Gautier V."/>
            <person name="Ament-Velasquez S.L."/>
            <person name="Kruys A."/>
            <person name="Hutchinson M.I."/>
            <person name="Powell A.J."/>
            <person name="Barry K."/>
            <person name="Miller A.N."/>
            <person name="Grigoriev I.V."/>
            <person name="Debuchy R."/>
            <person name="Gladieux P."/>
            <person name="Thoren M.H."/>
            <person name="Johannesson H."/>
        </authorList>
    </citation>
    <scope>NUCLEOTIDE SEQUENCE</scope>
    <source>
        <strain evidence="2">CBS 333.67</strain>
    </source>
</reference>
<evidence type="ECO:0000313" key="2">
    <source>
        <dbReference type="EMBL" id="KAK3304148.1"/>
    </source>
</evidence>
<sequence length="259" mass="28188">MSSPSSSSQVGFPRFLDLPAELRFQIWEAAFAAPAVLAAVHVGGPTAADADAVDDIDAEAPAYAMSFVGPAPYLVGLACREAMALLRRPNRSGVQQIFGPAGVVMGTSSPWSRRPHWVNLDTTVVHLRTSADASEVLGGFDADVLPRFRHVAWIWQDSDPPYGGGLTRLVKLCRFLALVCSTLETITIQWDWDADEPCPLTREVAAFCAAIPACRECPCNGCGLAEEMPLFRQRLLEHFTNTPPPRLHLLPPGFYHPLP</sequence>
<dbReference type="EMBL" id="JAUDZG010000005">
    <property type="protein sequence ID" value="KAK3304148.1"/>
    <property type="molecule type" value="Genomic_DNA"/>
</dbReference>
<gene>
    <name evidence="2" type="ORF">B0T15DRAFT_231473</name>
</gene>
<dbReference type="Pfam" id="PF20150">
    <property type="entry name" value="2EXR"/>
    <property type="match status" value="1"/>
</dbReference>
<name>A0AAJ0GQ70_9PEZI</name>
<dbReference type="RefSeq" id="XP_062719928.1">
    <property type="nucleotide sequence ID" value="XM_062862952.1"/>
</dbReference>
<reference evidence="2" key="1">
    <citation type="journal article" date="2023" name="Mol. Phylogenet. Evol.">
        <title>Genome-scale phylogeny and comparative genomics of the fungal order Sordariales.</title>
        <authorList>
            <person name="Hensen N."/>
            <person name="Bonometti L."/>
            <person name="Westerberg I."/>
            <person name="Brannstrom I.O."/>
            <person name="Guillou S."/>
            <person name="Cros-Aarteil S."/>
            <person name="Calhoun S."/>
            <person name="Haridas S."/>
            <person name="Kuo A."/>
            <person name="Mondo S."/>
            <person name="Pangilinan J."/>
            <person name="Riley R."/>
            <person name="LaButti K."/>
            <person name="Andreopoulos B."/>
            <person name="Lipzen A."/>
            <person name="Chen C."/>
            <person name="Yan M."/>
            <person name="Daum C."/>
            <person name="Ng V."/>
            <person name="Clum A."/>
            <person name="Steindorff A."/>
            <person name="Ohm R.A."/>
            <person name="Martin F."/>
            <person name="Silar P."/>
            <person name="Natvig D.O."/>
            <person name="Lalanne C."/>
            <person name="Gautier V."/>
            <person name="Ament-Velasquez S.L."/>
            <person name="Kruys A."/>
            <person name="Hutchinson M.I."/>
            <person name="Powell A.J."/>
            <person name="Barry K."/>
            <person name="Miller A.N."/>
            <person name="Grigoriev I.V."/>
            <person name="Debuchy R."/>
            <person name="Gladieux P."/>
            <person name="Hiltunen Thoren M."/>
            <person name="Johannesson H."/>
        </authorList>
    </citation>
    <scope>NUCLEOTIDE SEQUENCE</scope>
    <source>
        <strain evidence="2">CBS 333.67</strain>
    </source>
</reference>
<dbReference type="InterPro" id="IPR045518">
    <property type="entry name" value="2EXR"/>
</dbReference>
<organism evidence="2 3">
    <name type="scientific">Chaetomium strumarium</name>
    <dbReference type="NCBI Taxonomy" id="1170767"/>
    <lineage>
        <taxon>Eukaryota</taxon>
        <taxon>Fungi</taxon>
        <taxon>Dikarya</taxon>
        <taxon>Ascomycota</taxon>
        <taxon>Pezizomycotina</taxon>
        <taxon>Sordariomycetes</taxon>
        <taxon>Sordariomycetidae</taxon>
        <taxon>Sordariales</taxon>
        <taxon>Chaetomiaceae</taxon>
        <taxon>Chaetomium</taxon>
    </lineage>
</organism>
<comment type="caution">
    <text evidence="2">The sequence shown here is derived from an EMBL/GenBank/DDBJ whole genome shotgun (WGS) entry which is preliminary data.</text>
</comment>
<evidence type="ECO:0000313" key="3">
    <source>
        <dbReference type="Proteomes" id="UP001273166"/>
    </source>
</evidence>
<dbReference type="GeneID" id="87881781"/>
<protein>
    <recommendedName>
        <fullName evidence="1">2EXR domain-containing protein</fullName>
    </recommendedName>
</protein>
<keyword evidence="3" id="KW-1185">Reference proteome</keyword>
<evidence type="ECO:0000259" key="1">
    <source>
        <dbReference type="Pfam" id="PF20150"/>
    </source>
</evidence>
<accession>A0AAJ0GQ70</accession>
<feature type="domain" description="2EXR" evidence="1">
    <location>
        <begin position="12"/>
        <end position="87"/>
    </location>
</feature>